<dbReference type="EMBL" id="JABEZY010253915">
    <property type="protein sequence ID" value="MBA0753402.1"/>
    <property type="molecule type" value="Genomic_DNA"/>
</dbReference>
<proteinExistence type="predicted"/>
<organism evidence="1 2">
    <name type="scientific">Gossypium gossypioides</name>
    <name type="common">Mexican cotton</name>
    <name type="synonym">Selera gossypioides</name>
    <dbReference type="NCBI Taxonomy" id="34282"/>
    <lineage>
        <taxon>Eukaryota</taxon>
        <taxon>Viridiplantae</taxon>
        <taxon>Streptophyta</taxon>
        <taxon>Embryophyta</taxon>
        <taxon>Tracheophyta</taxon>
        <taxon>Spermatophyta</taxon>
        <taxon>Magnoliopsida</taxon>
        <taxon>eudicotyledons</taxon>
        <taxon>Gunneridae</taxon>
        <taxon>Pentapetalae</taxon>
        <taxon>rosids</taxon>
        <taxon>malvids</taxon>
        <taxon>Malvales</taxon>
        <taxon>Malvaceae</taxon>
        <taxon>Malvoideae</taxon>
        <taxon>Gossypium</taxon>
    </lineage>
</organism>
<evidence type="ECO:0000313" key="2">
    <source>
        <dbReference type="Proteomes" id="UP000593579"/>
    </source>
</evidence>
<dbReference type="AlphaFoldDB" id="A0A7J9CY75"/>
<dbReference type="Proteomes" id="UP000593579">
    <property type="component" value="Unassembled WGS sequence"/>
</dbReference>
<sequence>MSPTVSSSIGSFSQQYIKSYSFAPQQIDCHGKCCKF</sequence>
<accession>A0A7J9CY75</accession>
<evidence type="ECO:0000313" key="1">
    <source>
        <dbReference type="EMBL" id="MBA0753402.1"/>
    </source>
</evidence>
<protein>
    <submittedName>
        <fullName evidence="1">Uncharacterized protein</fullName>
    </submittedName>
</protein>
<name>A0A7J9CY75_GOSGO</name>
<keyword evidence="2" id="KW-1185">Reference proteome</keyword>
<gene>
    <name evidence="1" type="ORF">Gogos_022083</name>
</gene>
<reference evidence="1 2" key="1">
    <citation type="journal article" date="2019" name="Genome Biol. Evol.">
        <title>Insights into the evolution of the New World diploid cottons (Gossypium, subgenus Houzingenia) based on genome sequencing.</title>
        <authorList>
            <person name="Grover C.E."/>
            <person name="Arick M.A. 2nd"/>
            <person name="Thrash A."/>
            <person name="Conover J.L."/>
            <person name="Sanders W.S."/>
            <person name="Peterson D.G."/>
            <person name="Frelichowski J.E."/>
            <person name="Scheffler J.A."/>
            <person name="Scheffler B.E."/>
            <person name="Wendel J.F."/>
        </authorList>
    </citation>
    <scope>NUCLEOTIDE SEQUENCE [LARGE SCALE GENOMIC DNA]</scope>
    <source>
        <strain evidence="1">5</strain>
        <tissue evidence="1">Leaf</tissue>
    </source>
</reference>
<comment type="caution">
    <text evidence="1">The sequence shown here is derived from an EMBL/GenBank/DDBJ whole genome shotgun (WGS) entry which is preliminary data.</text>
</comment>